<feature type="transmembrane region" description="Helical" evidence="1">
    <location>
        <begin position="74"/>
        <end position="98"/>
    </location>
</feature>
<dbReference type="Gene3D" id="3.20.20.450">
    <property type="entry name" value="EAL domain"/>
    <property type="match status" value="1"/>
</dbReference>
<evidence type="ECO:0000259" key="2">
    <source>
        <dbReference type="PROSITE" id="PS50883"/>
    </source>
</evidence>
<comment type="caution">
    <text evidence="4">The sequence shown here is derived from an EMBL/GenBank/DDBJ whole genome shotgun (WGS) entry which is preliminary data.</text>
</comment>
<dbReference type="EMBL" id="JAYGII010000010">
    <property type="protein sequence ID" value="MEA5445434.1"/>
    <property type="molecule type" value="Genomic_DNA"/>
</dbReference>
<dbReference type="AlphaFoldDB" id="A0AAP6JI40"/>
<keyword evidence="5" id="KW-1185">Reference proteome</keyword>
<dbReference type="InterPro" id="IPR029787">
    <property type="entry name" value="Nucleotide_cyclase"/>
</dbReference>
<dbReference type="CDD" id="cd01948">
    <property type="entry name" value="EAL"/>
    <property type="match status" value="1"/>
</dbReference>
<keyword evidence="1" id="KW-0812">Transmembrane</keyword>
<evidence type="ECO:0000256" key="1">
    <source>
        <dbReference type="SAM" id="Phobius"/>
    </source>
</evidence>
<dbReference type="InterPro" id="IPR001633">
    <property type="entry name" value="EAL_dom"/>
</dbReference>
<protein>
    <submittedName>
        <fullName evidence="4">EAL domain-containing protein</fullName>
    </submittedName>
</protein>
<dbReference type="SUPFAM" id="SSF55073">
    <property type="entry name" value="Nucleotide cyclase"/>
    <property type="match status" value="1"/>
</dbReference>
<proteinExistence type="predicted"/>
<keyword evidence="1" id="KW-1133">Transmembrane helix</keyword>
<feature type="transmembrane region" description="Helical" evidence="1">
    <location>
        <begin position="171"/>
        <end position="194"/>
    </location>
</feature>
<dbReference type="NCBIfam" id="TIGR00254">
    <property type="entry name" value="GGDEF"/>
    <property type="match status" value="1"/>
</dbReference>
<dbReference type="Pfam" id="PF00990">
    <property type="entry name" value="GGDEF"/>
    <property type="match status" value="1"/>
</dbReference>
<evidence type="ECO:0000313" key="4">
    <source>
        <dbReference type="EMBL" id="MEA5445434.1"/>
    </source>
</evidence>
<evidence type="ECO:0000313" key="5">
    <source>
        <dbReference type="Proteomes" id="UP001302316"/>
    </source>
</evidence>
<feature type="transmembrane region" description="Helical" evidence="1">
    <location>
        <begin position="107"/>
        <end position="128"/>
    </location>
</feature>
<evidence type="ECO:0000259" key="3">
    <source>
        <dbReference type="PROSITE" id="PS50887"/>
    </source>
</evidence>
<organism evidence="4 5">
    <name type="scientific">Natronospira elongata</name>
    <dbReference type="NCBI Taxonomy" id="3110268"/>
    <lineage>
        <taxon>Bacteria</taxon>
        <taxon>Pseudomonadati</taxon>
        <taxon>Pseudomonadota</taxon>
        <taxon>Gammaproteobacteria</taxon>
        <taxon>Natronospirales</taxon>
        <taxon>Natronospiraceae</taxon>
        <taxon>Natronospira</taxon>
    </lineage>
</organism>
<dbReference type="CDD" id="cd01949">
    <property type="entry name" value="GGDEF"/>
    <property type="match status" value="1"/>
</dbReference>
<gene>
    <name evidence="4" type="ORF">VCB98_06340</name>
</gene>
<dbReference type="RefSeq" id="WP_346051063.1">
    <property type="nucleotide sequence ID" value="NZ_JAYGII010000010.1"/>
</dbReference>
<dbReference type="Gene3D" id="3.30.70.270">
    <property type="match status" value="1"/>
</dbReference>
<reference evidence="4 5" key="1">
    <citation type="submission" date="2023-12" db="EMBL/GenBank/DDBJ databases">
        <title>Whole-genome sequencing of halo(alkali)philic microorganisms from hypersaline lakes.</title>
        <authorList>
            <person name="Sorokin D.Y."/>
            <person name="Merkel A.Y."/>
            <person name="Messina E."/>
            <person name="Yakimov M."/>
        </authorList>
    </citation>
    <scope>NUCLEOTIDE SEQUENCE [LARGE SCALE GENOMIC DNA]</scope>
    <source>
        <strain evidence="4 5">AB-CW1</strain>
    </source>
</reference>
<feature type="transmembrane region" description="Helical" evidence="1">
    <location>
        <begin position="140"/>
        <end position="159"/>
    </location>
</feature>
<feature type="domain" description="EAL" evidence="2">
    <location>
        <begin position="416"/>
        <end position="667"/>
    </location>
</feature>
<keyword evidence="1" id="KW-0472">Membrane</keyword>
<feature type="transmembrane region" description="Helical" evidence="1">
    <location>
        <begin position="206"/>
        <end position="227"/>
    </location>
</feature>
<dbReference type="Pfam" id="PF00563">
    <property type="entry name" value="EAL"/>
    <property type="match status" value="1"/>
</dbReference>
<dbReference type="InterPro" id="IPR000160">
    <property type="entry name" value="GGDEF_dom"/>
</dbReference>
<feature type="domain" description="GGDEF" evidence="3">
    <location>
        <begin position="275"/>
        <end position="408"/>
    </location>
</feature>
<feature type="transmembrane region" description="Helical" evidence="1">
    <location>
        <begin position="12"/>
        <end position="30"/>
    </location>
</feature>
<dbReference type="SMART" id="SM00267">
    <property type="entry name" value="GGDEF"/>
    <property type="match status" value="1"/>
</dbReference>
<accession>A0AAP6JI40</accession>
<dbReference type="PROSITE" id="PS50887">
    <property type="entry name" value="GGDEF"/>
    <property type="match status" value="1"/>
</dbReference>
<dbReference type="InterPro" id="IPR050706">
    <property type="entry name" value="Cyclic-di-GMP_PDE-like"/>
</dbReference>
<dbReference type="PANTHER" id="PTHR33121">
    <property type="entry name" value="CYCLIC DI-GMP PHOSPHODIESTERASE PDEF"/>
    <property type="match status" value="1"/>
</dbReference>
<dbReference type="GO" id="GO:0071111">
    <property type="term" value="F:cyclic-guanylate-specific phosphodiesterase activity"/>
    <property type="evidence" value="ECO:0007669"/>
    <property type="project" value="InterPro"/>
</dbReference>
<dbReference type="SUPFAM" id="SSF141868">
    <property type="entry name" value="EAL domain-like"/>
    <property type="match status" value="1"/>
</dbReference>
<dbReference type="PROSITE" id="PS50883">
    <property type="entry name" value="EAL"/>
    <property type="match status" value="1"/>
</dbReference>
<feature type="transmembrane region" description="Helical" evidence="1">
    <location>
        <begin position="37"/>
        <end position="62"/>
    </location>
</feature>
<dbReference type="PANTHER" id="PTHR33121:SF79">
    <property type="entry name" value="CYCLIC DI-GMP PHOSPHODIESTERASE PDED-RELATED"/>
    <property type="match status" value="1"/>
</dbReference>
<name>A0AAP6JI40_9GAMM</name>
<dbReference type="InterPro" id="IPR035919">
    <property type="entry name" value="EAL_sf"/>
</dbReference>
<dbReference type="Proteomes" id="UP001302316">
    <property type="component" value="Unassembled WGS sequence"/>
</dbReference>
<sequence>MIEQGDLVTAALAAQAVLSAVLAVFFLYFLHDRRRPFLRLWGLSFLALAIHVVLSLLTYRLLMAGLGPGLRLPVSVAALAAVYAQVALLVAGVVGLAYRRFLTPRHLAVVVIVVALLGGATALIGAFGPDAASLRVFVRLGVKNFLLAAAFMGAAWVILRQRSSPVQAGALLAAGAMIAYGLHLLHTLAIQVLGPAGVWTAPYAPFLPIGDLVLYALIGLGLVTWLFEHERAEARVARSEVSRLSFFDPLTGLPNRRNVRVQLANRIRVLSGTGLKVAFAFLDLERFRRVNDSLGHANGDKLLRSLAERLDARRPAQATVARISSDEFAVILTDLPDEAEARTHLDYLMDAVREPVHVGGHDIHLECACGYALYPDDAEDERALMRAADLAHSSARRRGGGPVRYRRIMEVAADERLVLESELRRAIPDGQLRLLYQPIVDAEGTVRMVEALVRWQHPERGLLLPTEFLSMATTAGLASSLDYWVMESACRQIVSWRDQGVDLRVAVNLSANLFEAPALPSTVERILRRSSLRPSDLQLEITEQVAMEDIEAGNATIERLNEVGVALALDDFGTGYSSLSWLQQLPVSRVKIDRSFIQEIEQAQGLAIVRSITDLAHALGLRVTAEGVESAQQWALLRQLGCDLFQGFHFSQPLAASEVRAFAQRRRLAQL</sequence>
<dbReference type="SMART" id="SM00052">
    <property type="entry name" value="EAL"/>
    <property type="match status" value="1"/>
</dbReference>
<dbReference type="InterPro" id="IPR043128">
    <property type="entry name" value="Rev_trsase/Diguanyl_cyclase"/>
</dbReference>